<name>H8ZFH1_NEMA1</name>
<dbReference type="NCBIfam" id="TIGR00585">
    <property type="entry name" value="mutl"/>
    <property type="match status" value="1"/>
</dbReference>
<dbReference type="CDD" id="cd16926">
    <property type="entry name" value="HATPase_MutL-MLH-PMS-like"/>
    <property type="match status" value="1"/>
</dbReference>
<evidence type="ECO:0000256" key="5">
    <source>
        <dbReference type="SAM" id="MobiDB-lite"/>
    </source>
</evidence>
<dbReference type="GO" id="GO:0030983">
    <property type="term" value="F:mismatched DNA binding"/>
    <property type="evidence" value="ECO:0007669"/>
    <property type="project" value="InterPro"/>
</dbReference>
<dbReference type="InterPro" id="IPR038973">
    <property type="entry name" value="MutL/Mlh/Pms-like"/>
</dbReference>
<dbReference type="SMART" id="SM01340">
    <property type="entry name" value="DNA_mis_repair"/>
    <property type="match status" value="1"/>
</dbReference>
<keyword evidence="6" id="KW-0472">Membrane</keyword>
<evidence type="ECO:0000256" key="6">
    <source>
        <dbReference type="SAM" id="Phobius"/>
    </source>
</evidence>
<keyword evidence="2" id="KW-0227">DNA damage</keyword>
<evidence type="ECO:0000256" key="2">
    <source>
        <dbReference type="ARBA" id="ARBA00022763"/>
    </source>
</evidence>
<keyword evidence="3" id="KW-0234">DNA repair</keyword>
<dbReference type="InterPro" id="IPR014721">
    <property type="entry name" value="Ribsml_uS5_D2-typ_fold_subgr"/>
</dbReference>
<dbReference type="PANTHER" id="PTHR10073:SF12">
    <property type="entry name" value="DNA MISMATCH REPAIR PROTEIN MLH1"/>
    <property type="match status" value="1"/>
</dbReference>
<dbReference type="SUPFAM" id="SSF54211">
    <property type="entry name" value="Ribosomal protein S5 domain 2-like"/>
    <property type="match status" value="1"/>
</dbReference>
<dbReference type="EMBL" id="JH604640">
    <property type="protein sequence ID" value="EHY64532.1"/>
    <property type="molecule type" value="Genomic_DNA"/>
</dbReference>
<feature type="transmembrane region" description="Helical" evidence="6">
    <location>
        <begin position="20"/>
        <end position="43"/>
    </location>
</feature>
<dbReference type="InterPro" id="IPR020568">
    <property type="entry name" value="Ribosomal_Su5_D2-typ_SF"/>
</dbReference>
<feature type="domain" description="DNA mismatch repair protein S5" evidence="7">
    <location>
        <begin position="250"/>
        <end position="372"/>
    </location>
</feature>
<dbReference type="HOGENOM" id="CLU_425828_0_0_1"/>
<dbReference type="InterPro" id="IPR014762">
    <property type="entry name" value="DNA_mismatch_repair_CS"/>
</dbReference>
<dbReference type="InterPro" id="IPR036890">
    <property type="entry name" value="HATPase_C_sf"/>
</dbReference>
<sequence length="643" mass="72412">MHTTLEKPKYFVYLPYENTLMFAIVIVFSIKHVLLYAVTIKYFMVISLLPREVIERIAAGEVVTSPTALLKEVLENSLDSSATHIRVILTDKLLDCIVIEDNGSGIAKEDLALLCTRHATSKLSQHSDLEKINTLGFRGEALASISLLSNVSVRTSTHGATGYEAIYRNEEVVQQKEIACNKGTRLKINNLFYNAAEKYKQFINSKPEIAKIVNLITKYAIAYTEVSFEIVRSAEIKRYNTGNRTKISLLSEIFTQKLANELVFIPFTMHLSERPESIQCTLHVSHSNLSLSSPVFIMFINRRLVEIQKIKKRIYAIYKEILVKGHPFILLEIELPQDMIDVNVHPSKVEVYLRKEEEIIEELEKRIREALQTKKMTGATKISYSQMSLREKEVKAPVQMKYTKDKEITIAPSTPSTPSSIKHLEIPGSQTPSRNTTPVAKRVRRDSKINPLTLFLTPDRSAQKPEITTAAVARQSMPIFPSIMSTSSAHRNVNMPNMEDLSINHGSPSSLTDSEIAILKDSILIGMISQQWAAIQYCTDIYLLNIKYLNSAHTSSPSQQSIRGIAKIFREIEQIQRDISLSETEANRSATDLLGENVIQPASEAEIEASSPFTQNRSTPSSVSRSGLIRLTTMSELYQLFGR</sequence>
<comment type="similarity">
    <text evidence="1">Belongs to the DNA mismatch repair MutL/HexB family.</text>
</comment>
<dbReference type="InterPro" id="IPR013507">
    <property type="entry name" value="DNA_mismatch_S5_2-like"/>
</dbReference>
<dbReference type="Pfam" id="PF13589">
    <property type="entry name" value="HATPase_c_3"/>
    <property type="match status" value="1"/>
</dbReference>
<keyword evidence="6" id="KW-0812">Transmembrane</keyword>
<dbReference type="GO" id="GO:0005524">
    <property type="term" value="F:ATP binding"/>
    <property type="evidence" value="ECO:0007669"/>
    <property type="project" value="InterPro"/>
</dbReference>
<dbReference type="SUPFAM" id="SSF55874">
    <property type="entry name" value="ATPase domain of HSP90 chaperone/DNA topoisomerase II/histidine kinase"/>
    <property type="match status" value="1"/>
</dbReference>
<keyword evidence="4" id="KW-0175">Coiled coil</keyword>
<dbReference type="STRING" id="944018.H8ZFH1"/>
<dbReference type="GO" id="GO:0006298">
    <property type="term" value="P:mismatch repair"/>
    <property type="evidence" value="ECO:0007669"/>
    <property type="project" value="InterPro"/>
</dbReference>
<keyword evidence="6" id="KW-1133">Transmembrane helix</keyword>
<feature type="region of interest" description="Disordered" evidence="5">
    <location>
        <begin position="410"/>
        <end position="439"/>
    </location>
</feature>
<accession>H8ZFH1</accession>
<protein>
    <submittedName>
        <fullName evidence="8">DNA mismatch repair protein mlh1</fullName>
    </submittedName>
</protein>
<feature type="compositionally biased region" description="Polar residues" evidence="5">
    <location>
        <begin position="428"/>
        <end position="438"/>
    </location>
</feature>
<dbReference type="PROSITE" id="PS00058">
    <property type="entry name" value="DNA_MISMATCH_REPAIR_1"/>
    <property type="match status" value="1"/>
</dbReference>
<dbReference type="GO" id="GO:0140664">
    <property type="term" value="F:ATP-dependent DNA damage sensor activity"/>
    <property type="evidence" value="ECO:0007669"/>
    <property type="project" value="InterPro"/>
</dbReference>
<evidence type="ECO:0000256" key="3">
    <source>
        <dbReference type="ARBA" id="ARBA00023204"/>
    </source>
</evidence>
<dbReference type="GO" id="GO:0032300">
    <property type="term" value="C:mismatch repair complex"/>
    <property type="evidence" value="ECO:0007669"/>
    <property type="project" value="InterPro"/>
</dbReference>
<evidence type="ECO:0000259" key="7">
    <source>
        <dbReference type="SMART" id="SM01340"/>
    </source>
</evidence>
<evidence type="ECO:0000256" key="1">
    <source>
        <dbReference type="ARBA" id="ARBA00006082"/>
    </source>
</evidence>
<dbReference type="FunFam" id="3.30.565.10:FF:000003">
    <property type="entry name" value="DNA mismatch repair endonuclease MutL"/>
    <property type="match status" value="1"/>
</dbReference>
<evidence type="ECO:0000313" key="8">
    <source>
        <dbReference type="EMBL" id="EHY64532.1"/>
    </source>
</evidence>
<evidence type="ECO:0000256" key="4">
    <source>
        <dbReference type="SAM" id="Coils"/>
    </source>
</evidence>
<gene>
    <name evidence="8" type="ORF">NERG_02342</name>
</gene>
<reference evidence="8" key="1">
    <citation type="submission" date="2011-03" db="EMBL/GenBank/DDBJ databases">
        <title>The Genome Sequence of Nematocida sp1 strain ERTm2.</title>
        <authorList>
            <consortium name="The Broad Institute Genome Sequencing Platform"/>
            <consortium name="The Broad Institute Genome Sequencing Center for Infectious Disease"/>
            <person name="Cuomo C."/>
            <person name="Troemel E."/>
            <person name="Young S.K."/>
            <person name="Zeng Q."/>
            <person name="Gargeya S."/>
            <person name="Fitzgerald M."/>
            <person name="Haas B."/>
            <person name="Abouelleil A."/>
            <person name="Alvarado L."/>
            <person name="Arachchi H.M."/>
            <person name="Berlin A."/>
            <person name="Brown A."/>
            <person name="Chapman S.B."/>
            <person name="Chen Z."/>
            <person name="Dunbar C."/>
            <person name="Freedman E."/>
            <person name="Gearin G."/>
            <person name="Gellesch M."/>
            <person name="Goldberg J."/>
            <person name="Griggs A."/>
            <person name="Gujja S."/>
            <person name="Heilman E.R."/>
            <person name="Heiman D."/>
            <person name="Howarth C."/>
            <person name="Larson L."/>
            <person name="Lui A."/>
            <person name="MacDonald P.J.P."/>
            <person name="Mehta T."/>
            <person name="Montmayeur A."/>
            <person name="Murphy C."/>
            <person name="Neiman D."/>
            <person name="Pearson M."/>
            <person name="Priest M."/>
            <person name="Roberts A."/>
            <person name="Saif S."/>
            <person name="Shea T."/>
            <person name="Shenoy N."/>
            <person name="Sisk P."/>
            <person name="Stolte C."/>
            <person name="Sykes S."/>
            <person name="White J."/>
            <person name="Yandava C."/>
            <person name="Wortman J."/>
            <person name="Nusbaum C."/>
            <person name="Birren B."/>
        </authorList>
    </citation>
    <scope>NUCLEOTIDE SEQUENCE</scope>
    <source>
        <strain evidence="8">ERTm2</strain>
    </source>
</reference>
<dbReference type="PANTHER" id="PTHR10073">
    <property type="entry name" value="DNA MISMATCH REPAIR PROTEIN MLH, PMS, MUTL"/>
    <property type="match status" value="1"/>
</dbReference>
<dbReference type="Gene3D" id="3.30.565.10">
    <property type="entry name" value="Histidine kinase-like ATPase, C-terminal domain"/>
    <property type="match status" value="1"/>
</dbReference>
<feature type="compositionally biased region" description="Low complexity" evidence="5">
    <location>
        <begin position="410"/>
        <end position="421"/>
    </location>
</feature>
<dbReference type="Gene3D" id="3.30.230.10">
    <property type="match status" value="1"/>
</dbReference>
<dbReference type="InterPro" id="IPR002099">
    <property type="entry name" value="MutL/Mlh/PMS"/>
</dbReference>
<feature type="coiled-coil region" evidence="4">
    <location>
        <begin position="353"/>
        <end position="380"/>
    </location>
</feature>
<organism evidence="8">
    <name type="scientific">Nematocida ausubeli (strain ATCC PRA-371 / ERTm2)</name>
    <name type="common">Nematode killer fungus</name>
    <dbReference type="NCBI Taxonomy" id="1913371"/>
    <lineage>
        <taxon>Eukaryota</taxon>
        <taxon>Fungi</taxon>
        <taxon>Fungi incertae sedis</taxon>
        <taxon>Microsporidia</taxon>
        <taxon>Nematocida</taxon>
    </lineage>
</organism>
<dbReference type="AlphaFoldDB" id="H8ZFH1"/>
<proteinExistence type="inferred from homology"/>
<dbReference type="Pfam" id="PF01119">
    <property type="entry name" value="DNA_mis_repair"/>
    <property type="match status" value="1"/>
</dbReference>
<dbReference type="GO" id="GO:0016887">
    <property type="term" value="F:ATP hydrolysis activity"/>
    <property type="evidence" value="ECO:0007669"/>
    <property type="project" value="InterPro"/>
</dbReference>
<dbReference type="Proteomes" id="UP000005622">
    <property type="component" value="Unassembled WGS sequence"/>
</dbReference>